<dbReference type="OrthoDB" id="8192078at2759"/>
<evidence type="ECO:0000313" key="3">
    <source>
        <dbReference type="RefSeq" id="XP_024886631.1"/>
    </source>
</evidence>
<keyword evidence="2" id="KW-1185">Reference proteome</keyword>
<dbReference type="InterPro" id="IPR013087">
    <property type="entry name" value="Znf_C2H2_type"/>
</dbReference>
<dbReference type="PANTHER" id="PTHR31912:SF34">
    <property type="entry name" value="NOTOCHORD-RELATED PROTEIN"/>
    <property type="match status" value="1"/>
</dbReference>
<organism evidence="2 3">
    <name type="scientific">Temnothorax curvispinosus</name>
    <dbReference type="NCBI Taxonomy" id="300111"/>
    <lineage>
        <taxon>Eukaryota</taxon>
        <taxon>Metazoa</taxon>
        <taxon>Ecdysozoa</taxon>
        <taxon>Arthropoda</taxon>
        <taxon>Hexapoda</taxon>
        <taxon>Insecta</taxon>
        <taxon>Pterygota</taxon>
        <taxon>Neoptera</taxon>
        <taxon>Endopterygota</taxon>
        <taxon>Hymenoptera</taxon>
        <taxon>Apocrita</taxon>
        <taxon>Aculeata</taxon>
        <taxon>Formicoidea</taxon>
        <taxon>Formicidae</taxon>
        <taxon>Myrmicinae</taxon>
        <taxon>Temnothorax</taxon>
    </lineage>
</organism>
<dbReference type="Proteomes" id="UP000504618">
    <property type="component" value="Unplaced"/>
</dbReference>
<dbReference type="PANTHER" id="PTHR31912">
    <property type="entry name" value="IP13529P"/>
    <property type="match status" value="1"/>
</dbReference>
<feature type="non-terminal residue" evidence="3">
    <location>
        <position position="650"/>
    </location>
</feature>
<evidence type="ECO:0000259" key="1">
    <source>
        <dbReference type="PROSITE" id="PS00028"/>
    </source>
</evidence>
<dbReference type="AlphaFoldDB" id="A0A6J1R0K1"/>
<accession>A0A6J1R0K1</accession>
<sequence>MFYCCLCTSSYTKIDLLINHLSHIHKYSSNRFVCKQNSCYREFHKLSKFKKHLLSKHAINQNISASLQHKFNLENTDLNIENVHTQDTDNYHDVKRDIDNGSIVISHIKDQLKESVSSFISTFYNDKTIHNRNIQKIIDITKEFIEDDIILSLKKNVKKVLEQSNIDNRKIILNIEKIFHAYENPFHGLESEYKRLQFFKNRGSFIEAESYVIGTRNIRKRHKGQFSLTPVNAIGQYVSIKKVLNGLFNIPGFLTTILNYMHILSEKSNVIHNVIQSEVYKCLLRQFPADSIVLPLTLFYDAFETQNPLGGHAGNQKMGATYFSLPCIPPQFSSKLDNIFLTLLCNENDRKKFGNKSAFLPLIKELKYLEKNPVFRTSDNKDIYVCLTLITGDNLGIHEICGFVESFVANFPCHVCKMSRDLLRETTTEIDALLRTKTNYEIDVRLGDVSKTGINEKCIFNCLQNFNLFDNLAFDIMHDIFEGICQYNLSQLLLHYIYEAKLFTLDELNNRLHIFDFGLEDGVNRPPSLKKEKLKRYRLGFSASETIYFVKYFGLLIGDLISENDKYWDLYVSLRAIIDILMARSVTTADIEYLNILITEHLEIYINLFGKTLKVKYHNMLHYHRAIRKFGPLINIWCMRFEANHQKLKA</sequence>
<feature type="domain" description="C2H2-type" evidence="1">
    <location>
        <begin position="34"/>
        <end position="57"/>
    </location>
</feature>
<dbReference type="RefSeq" id="XP_024886631.1">
    <property type="nucleotide sequence ID" value="XM_025030863.1"/>
</dbReference>
<protein>
    <submittedName>
        <fullName evidence="3">Uncharacterized protein LOC112464072</fullName>
    </submittedName>
</protein>
<dbReference type="PROSITE" id="PS00028">
    <property type="entry name" value="ZINC_FINGER_C2H2_1"/>
    <property type="match status" value="2"/>
</dbReference>
<gene>
    <name evidence="3" type="primary">LOC112464072</name>
</gene>
<evidence type="ECO:0000313" key="2">
    <source>
        <dbReference type="Proteomes" id="UP000504618"/>
    </source>
</evidence>
<feature type="domain" description="C2H2-type" evidence="1">
    <location>
        <begin position="4"/>
        <end position="25"/>
    </location>
</feature>
<dbReference type="GeneID" id="112464072"/>
<reference evidence="3" key="1">
    <citation type="submission" date="2025-08" db="UniProtKB">
        <authorList>
            <consortium name="RefSeq"/>
        </authorList>
    </citation>
    <scope>IDENTIFICATION</scope>
    <source>
        <tissue evidence="3">Whole body</tissue>
    </source>
</reference>
<dbReference type="SMART" id="SM00355">
    <property type="entry name" value="ZnF_C2H2"/>
    <property type="match status" value="2"/>
</dbReference>
<proteinExistence type="predicted"/>
<name>A0A6J1R0K1_9HYME</name>